<dbReference type="InterPro" id="IPR000953">
    <property type="entry name" value="Chromo/chromo_shadow_dom"/>
</dbReference>
<dbReference type="CDD" id="cd00024">
    <property type="entry name" value="CD_CSD"/>
    <property type="match status" value="1"/>
</dbReference>
<name>A0A4Y7S328_COPMI</name>
<dbReference type="Gene3D" id="2.40.50.40">
    <property type="match status" value="1"/>
</dbReference>
<dbReference type="STRING" id="71717.A0A4Y7S328"/>
<dbReference type="GO" id="GO:0006338">
    <property type="term" value="P:chromatin remodeling"/>
    <property type="evidence" value="ECO:0007669"/>
    <property type="project" value="UniProtKB-ARBA"/>
</dbReference>
<dbReference type="AlphaFoldDB" id="A0A4Y7S328"/>
<evidence type="ECO:0000313" key="3">
    <source>
        <dbReference type="Proteomes" id="UP000298030"/>
    </source>
</evidence>
<evidence type="ECO:0000313" key="2">
    <source>
        <dbReference type="EMBL" id="TEB14990.1"/>
    </source>
</evidence>
<protein>
    <recommendedName>
        <fullName evidence="1">Chromo domain-containing protein</fullName>
    </recommendedName>
</protein>
<feature type="domain" description="Chromo" evidence="1">
    <location>
        <begin position="30"/>
        <end position="89"/>
    </location>
</feature>
<dbReference type="Proteomes" id="UP000298030">
    <property type="component" value="Unassembled WGS sequence"/>
</dbReference>
<dbReference type="SUPFAM" id="SSF54160">
    <property type="entry name" value="Chromo domain-like"/>
    <property type="match status" value="1"/>
</dbReference>
<feature type="non-terminal residue" evidence="2">
    <location>
        <position position="1"/>
    </location>
</feature>
<gene>
    <name evidence="2" type="ORF">FA13DRAFT_1651458</name>
</gene>
<dbReference type="InterPro" id="IPR023780">
    <property type="entry name" value="Chromo_domain"/>
</dbReference>
<dbReference type="PROSITE" id="PS50013">
    <property type="entry name" value="CHROMO_2"/>
    <property type="match status" value="1"/>
</dbReference>
<accession>A0A4Y7S328</accession>
<dbReference type="OrthoDB" id="3341476at2759"/>
<proteinExistence type="predicted"/>
<dbReference type="InterPro" id="IPR016197">
    <property type="entry name" value="Chromo-like_dom_sf"/>
</dbReference>
<keyword evidence="3" id="KW-1185">Reference proteome</keyword>
<comment type="caution">
    <text evidence="2">The sequence shown here is derived from an EMBL/GenBank/DDBJ whole genome shotgun (WGS) entry which is preliminary data.</text>
</comment>
<dbReference type="EMBL" id="QPFP01000370">
    <property type="protein sequence ID" value="TEB14990.1"/>
    <property type="molecule type" value="Genomic_DNA"/>
</dbReference>
<dbReference type="Pfam" id="PF00385">
    <property type="entry name" value="Chromo"/>
    <property type="match status" value="1"/>
</dbReference>
<evidence type="ECO:0000259" key="1">
    <source>
        <dbReference type="PROSITE" id="PS50013"/>
    </source>
</evidence>
<organism evidence="2 3">
    <name type="scientific">Coprinellus micaceus</name>
    <name type="common">Glistening ink-cap mushroom</name>
    <name type="synonym">Coprinus micaceus</name>
    <dbReference type="NCBI Taxonomy" id="71717"/>
    <lineage>
        <taxon>Eukaryota</taxon>
        <taxon>Fungi</taxon>
        <taxon>Dikarya</taxon>
        <taxon>Basidiomycota</taxon>
        <taxon>Agaricomycotina</taxon>
        <taxon>Agaricomycetes</taxon>
        <taxon>Agaricomycetidae</taxon>
        <taxon>Agaricales</taxon>
        <taxon>Agaricineae</taxon>
        <taxon>Psathyrellaceae</taxon>
        <taxon>Coprinellus</taxon>
    </lineage>
</organism>
<reference evidence="2 3" key="1">
    <citation type="journal article" date="2019" name="Nat. Ecol. Evol.">
        <title>Megaphylogeny resolves global patterns of mushroom evolution.</title>
        <authorList>
            <person name="Varga T."/>
            <person name="Krizsan K."/>
            <person name="Foldi C."/>
            <person name="Dima B."/>
            <person name="Sanchez-Garcia M."/>
            <person name="Sanchez-Ramirez S."/>
            <person name="Szollosi G.J."/>
            <person name="Szarkandi J.G."/>
            <person name="Papp V."/>
            <person name="Albert L."/>
            <person name="Andreopoulos W."/>
            <person name="Angelini C."/>
            <person name="Antonin V."/>
            <person name="Barry K.W."/>
            <person name="Bougher N.L."/>
            <person name="Buchanan P."/>
            <person name="Buyck B."/>
            <person name="Bense V."/>
            <person name="Catcheside P."/>
            <person name="Chovatia M."/>
            <person name="Cooper J."/>
            <person name="Damon W."/>
            <person name="Desjardin D."/>
            <person name="Finy P."/>
            <person name="Geml J."/>
            <person name="Haridas S."/>
            <person name="Hughes K."/>
            <person name="Justo A."/>
            <person name="Karasinski D."/>
            <person name="Kautmanova I."/>
            <person name="Kiss B."/>
            <person name="Kocsube S."/>
            <person name="Kotiranta H."/>
            <person name="LaButti K.M."/>
            <person name="Lechner B.E."/>
            <person name="Liimatainen K."/>
            <person name="Lipzen A."/>
            <person name="Lukacs Z."/>
            <person name="Mihaltcheva S."/>
            <person name="Morgado L.N."/>
            <person name="Niskanen T."/>
            <person name="Noordeloos M.E."/>
            <person name="Ohm R.A."/>
            <person name="Ortiz-Santana B."/>
            <person name="Ovrebo C."/>
            <person name="Racz N."/>
            <person name="Riley R."/>
            <person name="Savchenko A."/>
            <person name="Shiryaev A."/>
            <person name="Soop K."/>
            <person name="Spirin V."/>
            <person name="Szebenyi C."/>
            <person name="Tomsovsky M."/>
            <person name="Tulloss R.E."/>
            <person name="Uehling J."/>
            <person name="Grigoriev I.V."/>
            <person name="Vagvolgyi C."/>
            <person name="Papp T."/>
            <person name="Martin F.M."/>
            <person name="Miettinen O."/>
            <person name="Hibbett D.S."/>
            <person name="Nagy L.G."/>
        </authorList>
    </citation>
    <scope>NUCLEOTIDE SEQUENCE [LARGE SCALE GENOMIC DNA]</scope>
    <source>
        <strain evidence="2 3">FP101781</strain>
    </source>
</reference>
<sequence length="89" mass="10539">LRPVFHTSLLEPYSDPSKFHTHASPEPFSLANDPALFISSFHDCRKVGHRYEYLVRWKNTSDSEDSWLLLSDIPNTYDKLLTRFHRRHP</sequence>